<gene>
    <name evidence="5" type="ORF">AWC23_11125</name>
</gene>
<feature type="domain" description="Amidase" evidence="4">
    <location>
        <begin position="327"/>
        <end position="423"/>
    </location>
</feature>
<evidence type="ECO:0000256" key="1">
    <source>
        <dbReference type="ARBA" id="ARBA00001311"/>
    </source>
</evidence>
<evidence type="ECO:0000313" key="5">
    <source>
        <dbReference type="EMBL" id="ORW72426.1"/>
    </source>
</evidence>
<sequence>MSTPPCTAVDLARRVRAGQLDAVDVTTVALERIAGDSRAAAAFRHVRREEALSDAAQLARRPDLGELPLAGVPVAVKEVAAVRGEHLPWSMTGGRRFDSDSDIVERLRAAGAVIIGTTRTPQSCLWPMTDDRDAIVANPWVSTCTAGGSSGGSAAAVAAGLVPLAHGTDAFGSVRSPAAICGIVGFTPGLGTVPATDRDQWSGLYTHGPLATTVSDAALMLSVLADKPELATVGAVGALRIALSLRPPGFALPIPKEYRAAAVRTGDLLRESGHRVVQHSPRYGNIAPAMLARWLAGPGPGAPAPARPEPRTRRHLQAAALVRSAGLIRARPQRKWITRARAFFDHHDVLITPMLATLPPPSKRWSDRAWLPNAVAAVRLTPFLGPWDLAGFPAMSVPIGRLPTEPPIGVQLVAPPGRESLLLAVAAQLESLDPWPRIAGDPSSGGSRASS</sequence>
<dbReference type="PANTHER" id="PTHR11895:SF7">
    <property type="entry name" value="GLUTAMYL-TRNA(GLN) AMIDOTRANSFERASE SUBUNIT A, MITOCHONDRIAL"/>
    <property type="match status" value="1"/>
</dbReference>
<dbReference type="Gene3D" id="3.90.1300.10">
    <property type="entry name" value="Amidase signature (AS) domain"/>
    <property type="match status" value="1"/>
</dbReference>
<evidence type="ECO:0000256" key="3">
    <source>
        <dbReference type="ARBA" id="ARBA00012922"/>
    </source>
</evidence>
<protein>
    <recommendedName>
        <fullName evidence="3">amidase</fullName>
        <ecNumber evidence="3">3.5.1.4</ecNumber>
    </recommendedName>
</protein>
<feature type="domain" description="Amidase" evidence="4">
    <location>
        <begin position="25"/>
        <end position="284"/>
    </location>
</feature>
<dbReference type="RefSeq" id="WP_085255377.1">
    <property type="nucleotide sequence ID" value="NZ_AP022573.1"/>
</dbReference>
<keyword evidence="6" id="KW-1185">Reference proteome</keyword>
<reference evidence="5 6" key="1">
    <citation type="submission" date="2016-01" db="EMBL/GenBank/DDBJ databases">
        <title>The new phylogeny of the genus Mycobacterium.</title>
        <authorList>
            <person name="Tarcisio F."/>
            <person name="Conor M."/>
            <person name="Antonella G."/>
            <person name="Elisabetta G."/>
            <person name="Giulia F.S."/>
            <person name="Sara T."/>
            <person name="Anna F."/>
            <person name="Clotilde B."/>
            <person name="Roberto B."/>
            <person name="Veronica D.S."/>
            <person name="Fabio R."/>
            <person name="Monica P."/>
            <person name="Olivier J."/>
            <person name="Enrico T."/>
            <person name="Nicola S."/>
        </authorList>
    </citation>
    <scope>NUCLEOTIDE SEQUENCE [LARGE SCALE GENOMIC DNA]</scope>
    <source>
        <strain evidence="5 6">DSM 44616</strain>
    </source>
</reference>
<dbReference type="InterPro" id="IPR023631">
    <property type="entry name" value="Amidase_dom"/>
</dbReference>
<evidence type="ECO:0000313" key="6">
    <source>
        <dbReference type="Proteomes" id="UP000193387"/>
    </source>
</evidence>
<name>A0AAJ3NS92_9MYCO</name>
<dbReference type="Pfam" id="PF01425">
    <property type="entry name" value="Amidase"/>
    <property type="match status" value="2"/>
</dbReference>
<comment type="similarity">
    <text evidence="2">Belongs to the amidase family.</text>
</comment>
<dbReference type="PANTHER" id="PTHR11895">
    <property type="entry name" value="TRANSAMIDASE"/>
    <property type="match status" value="1"/>
</dbReference>
<comment type="catalytic activity">
    <reaction evidence="1">
        <text>a monocarboxylic acid amide + H2O = a monocarboxylate + NH4(+)</text>
        <dbReference type="Rhea" id="RHEA:12020"/>
        <dbReference type="ChEBI" id="CHEBI:15377"/>
        <dbReference type="ChEBI" id="CHEBI:28938"/>
        <dbReference type="ChEBI" id="CHEBI:35757"/>
        <dbReference type="ChEBI" id="CHEBI:83628"/>
        <dbReference type="EC" id="3.5.1.4"/>
    </reaction>
</comment>
<accession>A0AAJ3NS92</accession>
<dbReference type="EMBL" id="LQPR01000024">
    <property type="protein sequence ID" value="ORW72426.1"/>
    <property type="molecule type" value="Genomic_DNA"/>
</dbReference>
<dbReference type="AlphaFoldDB" id="A0AAJ3NS92"/>
<dbReference type="InterPro" id="IPR036928">
    <property type="entry name" value="AS_sf"/>
</dbReference>
<comment type="caution">
    <text evidence="5">The sequence shown here is derived from an EMBL/GenBank/DDBJ whole genome shotgun (WGS) entry which is preliminary data.</text>
</comment>
<dbReference type="GO" id="GO:0004040">
    <property type="term" value="F:amidase activity"/>
    <property type="evidence" value="ECO:0007669"/>
    <property type="project" value="UniProtKB-EC"/>
</dbReference>
<dbReference type="Proteomes" id="UP000193387">
    <property type="component" value="Unassembled WGS sequence"/>
</dbReference>
<organism evidence="5 6">
    <name type="scientific">Mycobacterium saskatchewanense</name>
    <dbReference type="NCBI Taxonomy" id="220927"/>
    <lineage>
        <taxon>Bacteria</taxon>
        <taxon>Bacillati</taxon>
        <taxon>Actinomycetota</taxon>
        <taxon>Actinomycetes</taxon>
        <taxon>Mycobacteriales</taxon>
        <taxon>Mycobacteriaceae</taxon>
        <taxon>Mycobacterium</taxon>
        <taxon>Mycobacterium simiae complex</taxon>
    </lineage>
</organism>
<evidence type="ECO:0000256" key="2">
    <source>
        <dbReference type="ARBA" id="ARBA00009199"/>
    </source>
</evidence>
<dbReference type="InterPro" id="IPR000120">
    <property type="entry name" value="Amidase"/>
</dbReference>
<proteinExistence type="inferred from homology"/>
<evidence type="ECO:0000259" key="4">
    <source>
        <dbReference type="Pfam" id="PF01425"/>
    </source>
</evidence>
<dbReference type="SUPFAM" id="SSF75304">
    <property type="entry name" value="Amidase signature (AS) enzymes"/>
    <property type="match status" value="1"/>
</dbReference>
<dbReference type="EC" id="3.5.1.4" evidence="3"/>